<dbReference type="PANTHER" id="PTHR30535:SF34">
    <property type="entry name" value="MOLYBDATE-BINDING PROTEIN MOLA"/>
    <property type="match status" value="1"/>
</dbReference>
<feature type="domain" description="Fe/B12 periplasmic-binding" evidence="1">
    <location>
        <begin position="118"/>
        <end position="393"/>
    </location>
</feature>
<dbReference type="GO" id="GO:0071281">
    <property type="term" value="P:cellular response to iron ion"/>
    <property type="evidence" value="ECO:0007669"/>
    <property type="project" value="TreeGrafter"/>
</dbReference>
<dbReference type="KEGG" id="mec:Q7C_1895"/>
<keyword evidence="3" id="KW-1185">Reference proteome</keyword>
<organism evidence="2 3">
    <name type="scientific">Methylophaga frappieri (strain ATCC BAA-2434 / DSM 25690 / JAM7)</name>
    <dbReference type="NCBI Taxonomy" id="754477"/>
    <lineage>
        <taxon>Bacteria</taxon>
        <taxon>Pseudomonadati</taxon>
        <taxon>Pseudomonadota</taxon>
        <taxon>Gammaproteobacteria</taxon>
        <taxon>Thiotrichales</taxon>
        <taxon>Piscirickettsiaceae</taxon>
        <taxon>Methylophaga</taxon>
    </lineage>
</organism>
<dbReference type="Gene3D" id="3.40.50.1980">
    <property type="entry name" value="Nitrogenase molybdenum iron protein domain"/>
    <property type="match status" value="2"/>
</dbReference>
<dbReference type="InterPro" id="IPR050902">
    <property type="entry name" value="ABC_Transporter_SBP"/>
</dbReference>
<protein>
    <submittedName>
        <fullName evidence="2">Vitamin B12 ABC transporter, B12-binding component BtuF</fullName>
    </submittedName>
</protein>
<dbReference type="RefSeq" id="WP_014704456.1">
    <property type="nucleotide sequence ID" value="NC_017856.1"/>
</dbReference>
<dbReference type="PROSITE" id="PS50983">
    <property type="entry name" value="FE_B12_PBP"/>
    <property type="match status" value="1"/>
</dbReference>
<dbReference type="eggNOG" id="COG0614">
    <property type="taxonomic scope" value="Bacteria"/>
</dbReference>
<dbReference type="PROSITE" id="PS51257">
    <property type="entry name" value="PROKAR_LIPOPROTEIN"/>
    <property type="match status" value="1"/>
</dbReference>
<dbReference type="PATRIC" id="fig|754477.3.peg.1866"/>
<dbReference type="InterPro" id="IPR002491">
    <property type="entry name" value="ABC_transptr_periplasmic_BD"/>
</dbReference>
<dbReference type="Pfam" id="PF01497">
    <property type="entry name" value="Peripla_BP_2"/>
    <property type="match status" value="1"/>
</dbReference>
<dbReference type="STRING" id="754477.Q7C_1895"/>
<evidence type="ECO:0000259" key="1">
    <source>
        <dbReference type="PROSITE" id="PS50983"/>
    </source>
</evidence>
<proteinExistence type="predicted"/>
<dbReference type="HOGENOM" id="CLU_025776_1_0_6"/>
<dbReference type="SUPFAM" id="SSF53807">
    <property type="entry name" value="Helical backbone' metal receptor"/>
    <property type="match status" value="1"/>
</dbReference>
<dbReference type="Proteomes" id="UP000009145">
    <property type="component" value="Chromosome"/>
</dbReference>
<reference evidence="2 3" key="1">
    <citation type="journal article" date="2012" name="J. Bacteriol.">
        <title>Complete genome sequences of Methylophaga sp. strain JAM1 and Methylophaga sp. strain JAM7.</title>
        <authorList>
            <person name="Villeneuve C."/>
            <person name="Martineau C."/>
            <person name="Mauffrey F."/>
            <person name="Villemur R."/>
        </authorList>
    </citation>
    <scope>NUCLEOTIDE SEQUENCE [LARGE SCALE GENOMIC DNA]</scope>
    <source>
        <strain evidence="2 3">JAM7</strain>
    </source>
</reference>
<sequence length="408" mass="45776">MRALVGLLWLVTLTACSQIDPPERESWPEQTIGPQSPTANLDNACVADFDPNVDYFPNKTEFAYSTQLSVEYHQHYKRVRFKPNANTGEQIEFLLVQCGTPLPKQAKHVPVIQVPIQRLIAGNASVLGALAELDIVDRLYGTHNTRGVTVPAVQQRIKQGLVHDMWGYGHASIEQAMSVEADVYLSFYSAYPAGNMHPRLWELGVTAVPQADHHETHPLGRAEWIKLLALMTNRENNAEAIFNQRVERYHALQALVADVSNRPKVMAGYLSSRASFETFAQQNQKAQLIRDAGGEFIFAHQGAGSLIFLPFESVYAGAHQADVWLGTMTGQKDKNALISANPLHGWFQSVENDQVYAWDRDYTGAWASPFQDQSMTHPERQLAEVIAVLHPERLTLAEPEWQFLRQLP</sequence>
<dbReference type="EMBL" id="CP003380">
    <property type="protein sequence ID" value="AFJ03036.1"/>
    <property type="molecule type" value="Genomic_DNA"/>
</dbReference>
<gene>
    <name evidence="2" type="ordered locus">Q7C_1895</name>
</gene>
<evidence type="ECO:0000313" key="2">
    <source>
        <dbReference type="EMBL" id="AFJ03036.1"/>
    </source>
</evidence>
<accession>I1YJE3</accession>
<name>I1YJE3_METFJ</name>
<dbReference type="OrthoDB" id="9797850at2"/>
<dbReference type="AlphaFoldDB" id="I1YJE3"/>
<dbReference type="PANTHER" id="PTHR30535">
    <property type="entry name" value="VITAMIN B12-BINDING PROTEIN"/>
    <property type="match status" value="1"/>
</dbReference>
<evidence type="ECO:0000313" key="3">
    <source>
        <dbReference type="Proteomes" id="UP000009145"/>
    </source>
</evidence>